<dbReference type="SUPFAM" id="SSF53335">
    <property type="entry name" value="S-adenosyl-L-methionine-dependent methyltransferases"/>
    <property type="match status" value="1"/>
</dbReference>
<protein>
    <recommendedName>
        <fullName evidence="4">S-adenosyl-L-methionine-dependent methyltransferase</fullName>
    </recommendedName>
</protein>
<dbReference type="RefSeq" id="XP_024548692.1">
    <property type="nucleotide sequence ID" value="XM_024692910.1"/>
</dbReference>
<reference evidence="2 3" key="3">
    <citation type="journal article" date="2017" name="Mol. Plant Pathol.">
        <title>A gapless genome sequence of the fungus Botrytis cinerea.</title>
        <authorList>
            <person name="Van Kan J.A."/>
            <person name="Stassen J.H."/>
            <person name="Mosbach A."/>
            <person name="Van Der Lee T.A."/>
            <person name="Faino L."/>
            <person name="Farmer A.D."/>
            <person name="Papasotiriou D.G."/>
            <person name="Zhou S."/>
            <person name="Seidl M.F."/>
            <person name="Cottam E."/>
            <person name="Edel D."/>
            <person name="Hahn M."/>
            <person name="Schwartz D.C."/>
            <person name="Dietrich R.A."/>
            <person name="Widdison S."/>
            <person name="Scalliet G."/>
        </authorList>
    </citation>
    <scope>NUCLEOTIDE SEQUENCE [LARGE SCALE GENOMIC DNA]</scope>
    <source>
        <strain evidence="2 3">B05.10</strain>
    </source>
</reference>
<dbReference type="GO" id="GO:0008168">
    <property type="term" value="F:methyltransferase activity"/>
    <property type="evidence" value="ECO:0007669"/>
    <property type="project" value="TreeGrafter"/>
</dbReference>
<dbReference type="OrthoDB" id="2013972at2759"/>
<sequence length="427" mass="47473">MEGSSADLNSDQQFRSMNDTEGEQLDSTPNPSYLQVAISEPNEADVNAVSLSNLDSTEHIPSTNIDSNQNLTTEIYTSSYGHHVSAAETQMAGAPELEVDSIHSSNSSDADSTMGNSFISSTVSVRESLYEFVEENGRTYHAYNSGKYILPNDDAEQERLDLQHHLFSLLFDGALHLAPLPSELHNVLDIGTGTGLWATEFAQQYPSAQVIGTDLSPIQPIYVPPNCSFEVNDAEEPWNYSQKFDYIHGRAMVCCFSDPAGVINSAYDSLRPGGYFEMQDPQMPIVGIDSSIKDTALEEWVRVTCLAAERRGRKVTNSRYYGKWMAEAGFVDIVEKHFFWPCNPWVGGEKEKLLAMWTQQNLLDGIEGMTMRNLTAGLGWTPEQVEILLVGVRKDLKNKRINYHVDVVVFYGRKPGLVELANGEDSD</sequence>
<gene>
    <name evidence="2" type="ORF">BCIN_05g02540</name>
</gene>
<evidence type="ECO:0008006" key="4">
    <source>
        <dbReference type="Google" id="ProtNLM"/>
    </source>
</evidence>
<reference evidence="2 3" key="1">
    <citation type="journal article" date="2011" name="PLoS Genet.">
        <title>Genomic analysis of the necrotrophic fungal pathogens Sclerotinia sclerotiorum and Botrytis cinerea.</title>
        <authorList>
            <person name="Amselem J."/>
            <person name="Cuomo C.A."/>
            <person name="van Kan J.A."/>
            <person name="Viaud M."/>
            <person name="Benito E.P."/>
            <person name="Couloux A."/>
            <person name="Coutinho P.M."/>
            <person name="de Vries R.P."/>
            <person name="Dyer P.S."/>
            <person name="Fillinger S."/>
            <person name="Fournier E."/>
            <person name="Gout L."/>
            <person name="Hahn M."/>
            <person name="Kohn L."/>
            <person name="Lapalu N."/>
            <person name="Plummer K.M."/>
            <person name="Pradier J.M."/>
            <person name="Quevillon E."/>
            <person name="Sharon A."/>
            <person name="Simon A."/>
            <person name="ten Have A."/>
            <person name="Tudzynski B."/>
            <person name="Tudzynski P."/>
            <person name="Wincker P."/>
            <person name="Andrew M."/>
            <person name="Anthouard V."/>
            <person name="Beever R.E."/>
            <person name="Beffa R."/>
            <person name="Benoit I."/>
            <person name="Bouzid O."/>
            <person name="Brault B."/>
            <person name="Chen Z."/>
            <person name="Choquer M."/>
            <person name="Collemare J."/>
            <person name="Cotton P."/>
            <person name="Danchin E.G."/>
            <person name="Da Silva C."/>
            <person name="Gautier A."/>
            <person name="Giraud C."/>
            <person name="Giraud T."/>
            <person name="Gonzalez C."/>
            <person name="Grossetete S."/>
            <person name="Guldener U."/>
            <person name="Henrissat B."/>
            <person name="Howlett B.J."/>
            <person name="Kodira C."/>
            <person name="Kretschmer M."/>
            <person name="Lappartient A."/>
            <person name="Leroch M."/>
            <person name="Levis C."/>
            <person name="Mauceli E."/>
            <person name="Neuveglise C."/>
            <person name="Oeser B."/>
            <person name="Pearson M."/>
            <person name="Poulain J."/>
            <person name="Poussereau N."/>
            <person name="Quesneville H."/>
            <person name="Rascle C."/>
            <person name="Schumacher J."/>
            <person name="Segurens B."/>
            <person name="Sexton A."/>
            <person name="Silva E."/>
            <person name="Sirven C."/>
            <person name="Soanes D.M."/>
            <person name="Talbot N.J."/>
            <person name="Templeton M."/>
            <person name="Yandava C."/>
            <person name="Yarden O."/>
            <person name="Zeng Q."/>
            <person name="Rollins J.A."/>
            <person name="Lebrun M.H."/>
            <person name="Dickman M."/>
        </authorList>
    </citation>
    <scope>NUCLEOTIDE SEQUENCE [LARGE SCALE GENOMIC DNA]</scope>
    <source>
        <strain evidence="2 3">B05.10</strain>
    </source>
</reference>
<dbReference type="PANTHER" id="PTHR43591">
    <property type="entry name" value="METHYLTRANSFERASE"/>
    <property type="match status" value="1"/>
</dbReference>
<dbReference type="CDD" id="cd02440">
    <property type="entry name" value="AdoMet_MTases"/>
    <property type="match status" value="1"/>
</dbReference>
<dbReference type="Gene3D" id="3.40.50.150">
    <property type="entry name" value="Vaccinia Virus protein VP39"/>
    <property type="match status" value="1"/>
</dbReference>
<dbReference type="Proteomes" id="UP000001798">
    <property type="component" value="Chromosome 5"/>
</dbReference>
<evidence type="ECO:0000313" key="3">
    <source>
        <dbReference type="Proteomes" id="UP000001798"/>
    </source>
</evidence>
<dbReference type="AlphaFoldDB" id="A0A384JHJ4"/>
<dbReference type="VEuPathDB" id="FungiDB:Bcin05g02540"/>
<proteinExistence type="predicted"/>
<accession>A0A384JHJ4</accession>
<dbReference type="Pfam" id="PF13489">
    <property type="entry name" value="Methyltransf_23"/>
    <property type="match status" value="1"/>
</dbReference>
<evidence type="ECO:0000256" key="1">
    <source>
        <dbReference type="SAM" id="MobiDB-lite"/>
    </source>
</evidence>
<keyword evidence="3" id="KW-1185">Reference proteome</keyword>
<feature type="region of interest" description="Disordered" evidence="1">
    <location>
        <begin position="1"/>
        <end position="32"/>
    </location>
</feature>
<reference evidence="2 3" key="2">
    <citation type="journal article" date="2012" name="Eukaryot. Cell">
        <title>Genome update of Botrytis cinerea strains B05.10 and T4.</title>
        <authorList>
            <person name="Staats M."/>
            <person name="van Kan J.A."/>
        </authorList>
    </citation>
    <scope>NUCLEOTIDE SEQUENCE [LARGE SCALE GENOMIC DNA]</scope>
    <source>
        <strain evidence="2 3">B05.10</strain>
    </source>
</reference>
<dbReference type="PANTHER" id="PTHR43591:SF102">
    <property type="entry name" value="S-ADENOSYL-L-METHIONINE-DEPENDENT METHYLTRANSFERASE"/>
    <property type="match status" value="1"/>
</dbReference>
<dbReference type="EMBL" id="CP009809">
    <property type="protein sequence ID" value="ATZ49854.1"/>
    <property type="molecule type" value="Genomic_DNA"/>
</dbReference>
<name>A0A384JHJ4_BOTFB</name>
<organism evidence="2 3">
    <name type="scientific">Botryotinia fuckeliana (strain B05.10)</name>
    <name type="common">Noble rot fungus</name>
    <name type="synonym">Botrytis cinerea</name>
    <dbReference type="NCBI Taxonomy" id="332648"/>
    <lineage>
        <taxon>Eukaryota</taxon>
        <taxon>Fungi</taxon>
        <taxon>Dikarya</taxon>
        <taxon>Ascomycota</taxon>
        <taxon>Pezizomycotina</taxon>
        <taxon>Leotiomycetes</taxon>
        <taxon>Helotiales</taxon>
        <taxon>Sclerotiniaceae</taxon>
        <taxon>Botrytis</taxon>
    </lineage>
</organism>
<dbReference type="GeneID" id="5440687"/>
<dbReference type="InterPro" id="IPR029063">
    <property type="entry name" value="SAM-dependent_MTases_sf"/>
</dbReference>
<evidence type="ECO:0000313" key="2">
    <source>
        <dbReference type="EMBL" id="ATZ49854.1"/>
    </source>
</evidence>
<dbReference type="KEGG" id="bfu:BCIN_05g02540"/>